<feature type="compositionally biased region" description="Low complexity" evidence="2">
    <location>
        <begin position="149"/>
        <end position="166"/>
    </location>
</feature>
<evidence type="ECO:0000259" key="3">
    <source>
        <dbReference type="PROSITE" id="PS50076"/>
    </source>
</evidence>
<dbReference type="PROSITE" id="PS50110">
    <property type="entry name" value="RESPONSE_REGULATORY"/>
    <property type="match status" value="1"/>
</dbReference>
<proteinExistence type="predicted"/>
<feature type="compositionally biased region" description="Basic and acidic residues" evidence="2">
    <location>
        <begin position="265"/>
        <end position="324"/>
    </location>
</feature>
<dbReference type="CDD" id="cd00156">
    <property type="entry name" value="REC"/>
    <property type="match status" value="1"/>
</dbReference>
<feature type="compositionally biased region" description="Basic and acidic residues" evidence="2">
    <location>
        <begin position="369"/>
        <end position="465"/>
    </location>
</feature>
<dbReference type="InterPro" id="IPR001623">
    <property type="entry name" value="DnaJ_domain"/>
</dbReference>
<comment type="caution">
    <text evidence="1">Lacks conserved residue(s) required for the propagation of feature annotation.</text>
</comment>
<feature type="compositionally biased region" description="Low complexity" evidence="2">
    <location>
        <begin position="325"/>
        <end position="334"/>
    </location>
</feature>
<organism evidence="5 6">
    <name type="scientific">Anaeromyxobacter oryzae</name>
    <dbReference type="NCBI Taxonomy" id="2918170"/>
    <lineage>
        <taxon>Bacteria</taxon>
        <taxon>Pseudomonadati</taxon>
        <taxon>Myxococcota</taxon>
        <taxon>Myxococcia</taxon>
        <taxon>Myxococcales</taxon>
        <taxon>Cystobacterineae</taxon>
        <taxon>Anaeromyxobacteraceae</taxon>
        <taxon>Anaeromyxobacter</taxon>
    </lineage>
</organism>
<dbReference type="InterPro" id="IPR052293">
    <property type="entry name" value="SRRP"/>
</dbReference>
<dbReference type="SUPFAM" id="SSF46565">
    <property type="entry name" value="Chaperone J-domain"/>
    <property type="match status" value="1"/>
</dbReference>
<name>A0ABM7WY46_9BACT</name>
<reference evidence="6" key="1">
    <citation type="journal article" date="2022" name="Int. J. Syst. Evol. Microbiol.">
        <title>Anaeromyxobacter oryzae sp. nov., Anaeromyxobacter diazotrophicus sp. nov. and Anaeromyxobacter paludicola sp. nov., isolated from paddy soils.</title>
        <authorList>
            <person name="Itoh H."/>
            <person name="Xu Z."/>
            <person name="Mise K."/>
            <person name="Masuda Y."/>
            <person name="Ushijima N."/>
            <person name="Hayakawa C."/>
            <person name="Shiratori Y."/>
            <person name="Senoo K."/>
        </authorList>
    </citation>
    <scope>NUCLEOTIDE SEQUENCE [LARGE SCALE GENOMIC DNA]</scope>
    <source>
        <strain evidence="6">Red232</strain>
    </source>
</reference>
<evidence type="ECO:0000313" key="5">
    <source>
        <dbReference type="EMBL" id="BDG04387.1"/>
    </source>
</evidence>
<dbReference type="InterPro" id="IPR011006">
    <property type="entry name" value="CheY-like_superfamily"/>
</dbReference>
<feature type="compositionally biased region" description="Pro residues" evidence="2">
    <location>
        <begin position="601"/>
        <end position="621"/>
    </location>
</feature>
<gene>
    <name evidence="5" type="ORF">AMOR_33830</name>
</gene>
<dbReference type="Gene3D" id="3.40.50.2300">
    <property type="match status" value="1"/>
</dbReference>
<sequence>MARILLVDDDIAEISAVKRVLTRVGHVPALATNASDALASIEAARPELVVLSTTCDGGGALELARQLDEEYAGLPMVLLGEAPRAPARARRVPRPVDPAQLQDEVAALLSTAATAPAPATVPAPARAAAPARTATAVPAARTAPPPATSPSASSVAAGARAPARTANGAPSPSRTANGAPPPASAAEPPAAAARRAAAEALRARAEELRRRPATAADGAAGAERVTVATPPPSRAPAQDAPAPQPPPAAVPASALELEDDGLEAVLRRAEEAERAKLAEDERARAEARRREEDARRVAEAEAARELEEMAAREAEAESAREREAQAAQEAAARVADAEARARREADAQAARARRDAEERAQAEAAARADAAERQRLADEARRARDAEEKAAAEAEARRRAEEELARVREQLDAERRSAEERIASLKERAAADEEAADELRRFEEEEARRKAALEARAHEEEEEKLRQAIESARAEMEALRRRSEEEARRRAEAEAELRRVEDEARRRAEADAELRRVGEEARRRAELAALRTPPHAASPLATFADPPFAPFEYAAPEPPSAAALPLDPAEEVARRRVAALRGATLPPAAQAPAPWTEPVLEPAPAPEPAPAAAPLPAPPPELRGGTLADLPAPRVLALAARARLQGRLDFQGEWARSLWFEDGRVVGASSADPAERVEEVALRLGLVTRDQHRQIARAAASLATRRAAVLLLERGFLKPTELSGLVRRRTEEVVFGVFADAGARFAWAAHEVPADERTALERGALALAVEGVRRRWLAARVDALLGGPGTLLAPVSGGPAAAELGLSPEERRAVALADGLRTADEIVLASPLDALTTRQLLAALVLVGALGVRVLQAGRPQAERAQAIDLARVREKLDQARRADYFTVLGVGRLCTPHEVREASDRLLAELDPRRYDGARDDTLPATLAEIHAVVKDARDVLADDRLREEYLRGLGD</sequence>
<protein>
    <submittedName>
        <fullName evidence="5">Uncharacterized protein</fullName>
    </submittedName>
</protein>
<feature type="domain" description="Response regulatory" evidence="4">
    <location>
        <begin position="3"/>
        <end position="109"/>
    </location>
</feature>
<dbReference type="EMBL" id="AP025591">
    <property type="protein sequence ID" value="BDG04387.1"/>
    <property type="molecule type" value="Genomic_DNA"/>
</dbReference>
<keyword evidence="6" id="KW-1185">Reference proteome</keyword>
<dbReference type="InterPro" id="IPR025497">
    <property type="entry name" value="PatA-like_N"/>
</dbReference>
<dbReference type="PANTHER" id="PTHR12239">
    <property type="entry name" value="PROTEIN CBG20215-RELATED"/>
    <property type="match status" value="1"/>
</dbReference>
<evidence type="ECO:0000256" key="1">
    <source>
        <dbReference type="PROSITE-ProRule" id="PRU00169"/>
    </source>
</evidence>
<feature type="region of interest" description="Disordered" evidence="2">
    <location>
        <begin position="588"/>
        <end position="626"/>
    </location>
</feature>
<feature type="compositionally biased region" description="Low complexity" evidence="2">
    <location>
        <begin position="213"/>
        <end position="222"/>
    </location>
</feature>
<feature type="domain" description="J" evidence="3">
    <location>
        <begin position="884"/>
        <end position="955"/>
    </location>
</feature>
<dbReference type="InterPro" id="IPR036869">
    <property type="entry name" value="J_dom_sf"/>
</dbReference>
<dbReference type="SUPFAM" id="SSF52172">
    <property type="entry name" value="CheY-like"/>
    <property type="match status" value="1"/>
</dbReference>
<dbReference type="Pfam" id="PF14332">
    <property type="entry name" value="DUF4388"/>
    <property type="match status" value="1"/>
</dbReference>
<dbReference type="RefSeq" id="WP_248352744.1">
    <property type="nucleotide sequence ID" value="NZ_AP025591.1"/>
</dbReference>
<feature type="compositionally biased region" description="Basic and acidic residues" evidence="2">
    <location>
        <begin position="201"/>
        <end position="210"/>
    </location>
</feature>
<evidence type="ECO:0000313" key="6">
    <source>
        <dbReference type="Proteomes" id="UP001162891"/>
    </source>
</evidence>
<dbReference type="PROSITE" id="PS50076">
    <property type="entry name" value="DNAJ_2"/>
    <property type="match status" value="1"/>
</dbReference>
<dbReference type="Proteomes" id="UP001162891">
    <property type="component" value="Chromosome"/>
</dbReference>
<evidence type="ECO:0000259" key="4">
    <source>
        <dbReference type="PROSITE" id="PS50110"/>
    </source>
</evidence>
<feature type="compositionally biased region" description="Low complexity" evidence="2">
    <location>
        <begin position="184"/>
        <end position="200"/>
    </location>
</feature>
<feature type="region of interest" description="Disordered" evidence="2">
    <location>
        <begin position="132"/>
        <end position="465"/>
    </location>
</feature>
<feature type="compositionally biased region" description="Basic and acidic residues" evidence="2">
    <location>
        <begin position="335"/>
        <end position="361"/>
    </location>
</feature>
<feature type="compositionally biased region" description="Low complexity" evidence="2">
    <location>
        <begin position="132"/>
        <end position="142"/>
    </location>
</feature>
<accession>A0ABM7WY46</accession>
<evidence type="ECO:0000256" key="2">
    <source>
        <dbReference type="SAM" id="MobiDB-lite"/>
    </source>
</evidence>
<dbReference type="PANTHER" id="PTHR12239:SF41">
    <property type="entry name" value="MEMBRANE ASSOCIATED PROTEIN, PUTATIVE-RELATED"/>
    <property type="match status" value="1"/>
</dbReference>
<dbReference type="InterPro" id="IPR001789">
    <property type="entry name" value="Sig_transdc_resp-reg_receiver"/>
</dbReference>
<feature type="region of interest" description="Disordered" evidence="2">
    <location>
        <begin position="479"/>
        <end position="521"/>
    </location>
</feature>